<reference evidence="1 2" key="1">
    <citation type="journal article" date="2024" name="IMA Fungus">
        <title>IMA Genome - F19 : A genome assembly and annotation guide to empower mycologists, including annotated draft genome sequences of Ceratocystis pirilliformis, Diaporthe australafricana, Fusarium ophioides, Paecilomyces lecythidis, and Sporothrix stenoceras.</title>
        <authorList>
            <person name="Aylward J."/>
            <person name="Wilson A.M."/>
            <person name="Visagie C.M."/>
            <person name="Spraker J."/>
            <person name="Barnes I."/>
            <person name="Buitendag C."/>
            <person name="Ceriani C."/>
            <person name="Del Mar Angel L."/>
            <person name="du Plessis D."/>
            <person name="Fuchs T."/>
            <person name="Gasser K."/>
            <person name="Kramer D."/>
            <person name="Li W."/>
            <person name="Munsamy K."/>
            <person name="Piso A."/>
            <person name="Price J.L."/>
            <person name="Sonnekus B."/>
            <person name="Thomas C."/>
            <person name="van der Nest A."/>
            <person name="van Dijk A."/>
            <person name="van Heerden A."/>
            <person name="van Vuuren N."/>
            <person name="Yilmaz N."/>
            <person name="Duong T.A."/>
            <person name="van der Merwe N.A."/>
            <person name="Wingfield M.J."/>
            <person name="Wingfield B.D."/>
        </authorList>
    </citation>
    <scope>NUCLEOTIDE SEQUENCE [LARGE SCALE GENOMIC DNA]</scope>
    <source>
        <strain evidence="1 2">CMW 5346</strain>
    </source>
</reference>
<organism evidence="1 2">
    <name type="scientific">Sporothrix stenoceras</name>
    <dbReference type="NCBI Taxonomy" id="5173"/>
    <lineage>
        <taxon>Eukaryota</taxon>
        <taxon>Fungi</taxon>
        <taxon>Dikarya</taxon>
        <taxon>Ascomycota</taxon>
        <taxon>Pezizomycotina</taxon>
        <taxon>Sordariomycetes</taxon>
        <taxon>Sordariomycetidae</taxon>
        <taxon>Ophiostomatales</taxon>
        <taxon>Ophiostomataceae</taxon>
        <taxon>Sporothrix</taxon>
    </lineage>
</organism>
<keyword evidence="2" id="KW-1185">Reference proteome</keyword>
<gene>
    <name evidence="1" type="ORF">Sste5346_006158</name>
</gene>
<dbReference type="Proteomes" id="UP001583186">
    <property type="component" value="Unassembled WGS sequence"/>
</dbReference>
<name>A0ABR3Z0A0_9PEZI</name>
<sequence>MPAEPSFAFDKRGRRQSHVAVMSRAVSFTTFGITNEIEAVRRNPFGDNDYLVAFNLVLVGLQGEKFSGLATLLPASSTPQASLSALSMPAFLFIK</sequence>
<comment type="caution">
    <text evidence="1">The sequence shown here is derived from an EMBL/GenBank/DDBJ whole genome shotgun (WGS) entry which is preliminary data.</text>
</comment>
<dbReference type="EMBL" id="JAWCUI010000035">
    <property type="protein sequence ID" value="KAL1894016.1"/>
    <property type="molecule type" value="Genomic_DNA"/>
</dbReference>
<accession>A0ABR3Z0A0</accession>
<protein>
    <submittedName>
        <fullName evidence="1">Uncharacterized protein</fullName>
    </submittedName>
</protein>
<evidence type="ECO:0000313" key="2">
    <source>
        <dbReference type="Proteomes" id="UP001583186"/>
    </source>
</evidence>
<proteinExistence type="predicted"/>
<evidence type="ECO:0000313" key="1">
    <source>
        <dbReference type="EMBL" id="KAL1894016.1"/>
    </source>
</evidence>